<dbReference type="AlphaFoldDB" id="A0A3T0E9G7"/>
<evidence type="ECO:0000256" key="1">
    <source>
        <dbReference type="SAM" id="SignalP"/>
    </source>
</evidence>
<dbReference type="Pfam" id="PF20101">
    <property type="entry name" value="DUF6491"/>
    <property type="match status" value="1"/>
</dbReference>
<keyword evidence="3" id="KW-1185">Reference proteome</keyword>
<keyword evidence="1" id="KW-0732">Signal</keyword>
<sequence length="133" mass="14046">MAAAAAALGMASAVSAQDMSDAAAERLAQFERTGETRTCVNLTQVRSIQPLDDSHFLIEMRNRDTYLNVVNGRCSRAASSSTYLQYSITGSQLCRGEIVNVIDNGGQGMLSGSCSLGGFERLTQAGEGDSASR</sequence>
<dbReference type="KEGG" id="gak:X907_1441"/>
<reference evidence="2 3" key="1">
    <citation type="submission" date="2016-12" db="EMBL/GenBank/DDBJ databases">
        <title>The genome of dimorphic prosthecate Glycocaulis alkaliphilus 6b-8t, isolated from crude oil dictates its adaptability in petroleum environments.</title>
        <authorList>
            <person name="Wu X.-L."/>
            <person name="Geng S."/>
        </authorList>
    </citation>
    <scope>NUCLEOTIDE SEQUENCE [LARGE SCALE GENOMIC DNA]</scope>
    <source>
        <strain evidence="2 3">6B-8</strain>
    </source>
</reference>
<dbReference type="InterPro" id="IPR045500">
    <property type="entry name" value="DUF6491"/>
</dbReference>
<proteinExistence type="predicted"/>
<name>A0A3T0E9G7_9PROT</name>
<protein>
    <submittedName>
        <fullName evidence="2">Uncharacterized protein</fullName>
    </submittedName>
</protein>
<gene>
    <name evidence="2" type="ORF">X907_1441</name>
</gene>
<dbReference type="Proteomes" id="UP000286954">
    <property type="component" value="Chromosome"/>
</dbReference>
<evidence type="ECO:0000313" key="2">
    <source>
        <dbReference type="EMBL" id="AZU03974.1"/>
    </source>
</evidence>
<accession>A0A3T0E9G7</accession>
<feature type="chain" id="PRO_5019214139" evidence="1">
    <location>
        <begin position="17"/>
        <end position="133"/>
    </location>
</feature>
<organism evidence="2 3">
    <name type="scientific">Glycocaulis alkaliphilus</name>
    <dbReference type="NCBI Taxonomy" id="1434191"/>
    <lineage>
        <taxon>Bacteria</taxon>
        <taxon>Pseudomonadati</taxon>
        <taxon>Pseudomonadota</taxon>
        <taxon>Alphaproteobacteria</taxon>
        <taxon>Maricaulales</taxon>
        <taxon>Maricaulaceae</taxon>
        <taxon>Glycocaulis</taxon>
    </lineage>
</organism>
<feature type="signal peptide" evidence="1">
    <location>
        <begin position="1"/>
        <end position="16"/>
    </location>
</feature>
<dbReference type="EMBL" id="CP018911">
    <property type="protein sequence ID" value="AZU03974.1"/>
    <property type="molecule type" value="Genomic_DNA"/>
</dbReference>
<evidence type="ECO:0000313" key="3">
    <source>
        <dbReference type="Proteomes" id="UP000286954"/>
    </source>
</evidence>